<evidence type="ECO:0000256" key="1">
    <source>
        <dbReference type="SAM" id="SignalP"/>
    </source>
</evidence>
<dbReference type="AlphaFoldDB" id="A0A917YIY8"/>
<reference evidence="3 4" key="1">
    <citation type="journal article" date="2014" name="Int. J. Syst. Evol. Microbiol.">
        <title>Complete genome sequence of Corynebacterium casei LMG S-19264T (=DSM 44701T), isolated from a smear-ripened cheese.</title>
        <authorList>
            <consortium name="US DOE Joint Genome Institute (JGI-PGF)"/>
            <person name="Walter F."/>
            <person name="Albersmeier A."/>
            <person name="Kalinowski J."/>
            <person name="Ruckert C."/>
        </authorList>
    </citation>
    <scope>NUCLEOTIDE SEQUENCE [LARGE SCALE GENOMIC DNA]</scope>
    <source>
        <strain evidence="3 4">CGMCC 1.7029</strain>
    </source>
</reference>
<organism evidence="3 4">
    <name type="scientific">Gemmobacter aquaticus</name>
    <dbReference type="NCBI Taxonomy" id="490185"/>
    <lineage>
        <taxon>Bacteria</taxon>
        <taxon>Pseudomonadati</taxon>
        <taxon>Pseudomonadota</taxon>
        <taxon>Alphaproteobacteria</taxon>
        <taxon>Rhodobacterales</taxon>
        <taxon>Paracoccaceae</taxon>
        <taxon>Gemmobacter</taxon>
    </lineage>
</organism>
<dbReference type="Proteomes" id="UP000598196">
    <property type="component" value="Unassembled WGS sequence"/>
</dbReference>
<keyword evidence="4" id="KW-1185">Reference proteome</keyword>
<evidence type="ECO:0000259" key="2">
    <source>
        <dbReference type="Pfam" id="PF13670"/>
    </source>
</evidence>
<name>A0A917YIY8_9RHOB</name>
<comment type="caution">
    <text evidence="3">The sequence shown here is derived from an EMBL/GenBank/DDBJ whole genome shotgun (WGS) entry which is preliminary data.</text>
</comment>
<gene>
    <name evidence="3" type="ORF">GCM10010991_17610</name>
</gene>
<dbReference type="RefSeq" id="WP_158635576.1">
    <property type="nucleotide sequence ID" value="NZ_BMLP01000002.1"/>
</dbReference>
<dbReference type="Pfam" id="PF13670">
    <property type="entry name" value="PepSY_2"/>
    <property type="match status" value="1"/>
</dbReference>
<feature type="domain" description="PepSY" evidence="2">
    <location>
        <begin position="6"/>
        <end position="77"/>
    </location>
</feature>
<dbReference type="InterPro" id="IPR025711">
    <property type="entry name" value="PepSY"/>
</dbReference>
<evidence type="ECO:0000313" key="3">
    <source>
        <dbReference type="EMBL" id="GGO31488.1"/>
    </source>
</evidence>
<proteinExistence type="predicted"/>
<accession>A0A917YIY8</accession>
<protein>
    <recommendedName>
        <fullName evidence="2">PepSY domain-containing protein</fullName>
    </recommendedName>
</protein>
<dbReference type="OrthoDB" id="7850927at2"/>
<keyword evidence="1" id="KW-0732">Signal</keyword>
<evidence type="ECO:0000313" key="4">
    <source>
        <dbReference type="Proteomes" id="UP000598196"/>
    </source>
</evidence>
<sequence>MKTLMIAMICVGALTSTTALAQTQPKLSTQIAQLEAKGYRVIELEAKADWIEAEVASADGQRHELVVDAKTGEILRKQADD</sequence>
<dbReference type="EMBL" id="BMLP01000002">
    <property type="protein sequence ID" value="GGO31488.1"/>
    <property type="molecule type" value="Genomic_DNA"/>
</dbReference>
<feature type="signal peptide" evidence="1">
    <location>
        <begin position="1"/>
        <end position="21"/>
    </location>
</feature>
<feature type="chain" id="PRO_5037870826" description="PepSY domain-containing protein" evidence="1">
    <location>
        <begin position="22"/>
        <end position="81"/>
    </location>
</feature>